<dbReference type="AlphaFoldDB" id="A0ABD0MJY5"/>
<protein>
    <submittedName>
        <fullName evidence="1">Uncharacterized protein</fullName>
    </submittedName>
</protein>
<keyword evidence="2" id="KW-1185">Reference proteome</keyword>
<gene>
    <name evidence="1" type="ORF">M9458_054596</name>
</gene>
<name>A0ABD0MJY5_CIRMR</name>
<dbReference type="Proteomes" id="UP001529510">
    <property type="component" value="Unassembled WGS sequence"/>
</dbReference>
<evidence type="ECO:0000313" key="1">
    <source>
        <dbReference type="EMBL" id="KAL0150169.1"/>
    </source>
</evidence>
<reference evidence="1 2" key="1">
    <citation type="submission" date="2024-05" db="EMBL/GenBank/DDBJ databases">
        <title>Genome sequencing and assembly of Indian major carp, Cirrhinus mrigala (Hamilton, 1822).</title>
        <authorList>
            <person name="Mohindra V."/>
            <person name="Chowdhury L.M."/>
            <person name="Lal K."/>
            <person name="Jena J.K."/>
        </authorList>
    </citation>
    <scope>NUCLEOTIDE SEQUENCE [LARGE SCALE GENOMIC DNA]</scope>
    <source>
        <strain evidence="1">CM1030</strain>
        <tissue evidence="1">Blood</tissue>
    </source>
</reference>
<dbReference type="EMBL" id="JAMKFB020000306">
    <property type="protein sequence ID" value="KAL0150169.1"/>
    <property type="molecule type" value="Genomic_DNA"/>
</dbReference>
<accession>A0ABD0MJY5</accession>
<evidence type="ECO:0000313" key="2">
    <source>
        <dbReference type="Proteomes" id="UP001529510"/>
    </source>
</evidence>
<organism evidence="1 2">
    <name type="scientific">Cirrhinus mrigala</name>
    <name type="common">Mrigala</name>
    <dbReference type="NCBI Taxonomy" id="683832"/>
    <lineage>
        <taxon>Eukaryota</taxon>
        <taxon>Metazoa</taxon>
        <taxon>Chordata</taxon>
        <taxon>Craniata</taxon>
        <taxon>Vertebrata</taxon>
        <taxon>Euteleostomi</taxon>
        <taxon>Actinopterygii</taxon>
        <taxon>Neopterygii</taxon>
        <taxon>Teleostei</taxon>
        <taxon>Ostariophysi</taxon>
        <taxon>Cypriniformes</taxon>
        <taxon>Cyprinidae</taxon>
        <taxon>Labeoninae</taxon>
        <taxon>Labeonini</taxon>
        <taxon>Cirrhinus</taxon>
    </lineage>
</organism>
<comment type="caution">
    <text evidence="1">The sequence shown here is derived from an EMBL/GenBank/DDBJ whole genome shotgun (WGS) entry which is preliminary data.</text>
</comment>
<sequence>MGPDIQKFLKTLWGKTNFSQRLKPFSITQCNCTAVGEPVALSCTSLRHDSTSSLRDSSLRSTIKLTVIKPLQRIKNGSPSAVFAASCRFQRLQLLRSPTVRLIIQHISTRVVSNATPSLSLVQVTDGHGESFSCLGAAHTKAALTKTECPHCEDKSLASLRSRIAFFSDRDSAPRAVPLSSS</sequence>
<proteinExistence type="predicted"/>